<name>A0A5C4RI98_PHOLU</name>
<proteinExistence type="predicted"/>
<dbReference type="RefSeq" id="WP_139655731.1">
    <property type="nucleotide sequence ID" value="NZ_CAWOQH010000057.1"/>
</dbReference>
<dbReference type="AlphaFoldDB" id="A0A5C4RI98"/>
<dbReference type="EMBL" id="SBIJ01000015">
    <property type="protein sequence ID" value="TNH43538.1"/>
    <property type="molecule type" value="Genomic_DNA"/>
</dbReference>
<comment type="caution">
    <text evidence="1">The sequence shown here is derived from an EMBL/GenBank/DDBJ whole genome shotgun (WGS) entry which is preliminary data.</text>
</comment>
<reference evidence="1 2" key="1">
    <citation type="submission" date="2019-01" db="EMBL/GenBank/DDBJ databases">
        <title>Draft genome assembly of Photorhabdus luminescens subsp. sonorensis Caborca.</title>
        <authorList>
            <person name="Duong D.A."/>
            <person name="Espinosa-Artiles P."/>
            <person name="Orozco R.A."/>
            <person name="Molnar I."/>
            <person name="Stock P."/>
        </authorList>
    </citation>
    <scope>NUCLEOTIDE SEQUENCE [LARGE SCALE GENOMIC DNA]</scope>
    <source>
        <strain evidence="1 2">Caborca</strain>
    </source>
</reference>
<dbReference type="Proteomes" id="UP000307592">
    <property type="component" value="Unassembled WGS sequence"/>
</dbReference>
<accession>A0A5C4RI98</accession>
<evidence type="ECO:0000313" key="2">
    <source>
        <dbReference type="Proteomes" id="UP000307592"/>
    </source>
</evidence>
<organism evidence="1 2">
    <name type="scientific">Photorhabdus luminescens subsp. sonorensis</name>
    <dbReference type="NCBI Taxonomy" id="1173677"/>
    <lineage>
        <taxon>Bacteria</taxon>
        <taxon>Pseudomonadati</taxon>
        <taxon>Pseudomonadota</taxon>
        <taxon>Gammaproteobacteria</taxon>
        <taxon>Enterobacterales</taxon>
        <taxon>Morganellaceae</taxon>
        <taxon>Photorhabdus</taxon>
    </lineage>
</organism>
<protein>
    <submittedName>
        <fullName evidence="1">Uncharacterized protein</fullName>
    </submittedName>
</protein>
<gene>
    <name evidence="1" type="ORF">EP164_11235</name>
</gene>
<evidence type="ECO:0000313" key="1">
    <source>
        <dbReference type="EMBL" id="TNH43538.1"/>
    </source>
</evidence>
<sequence>MPRKNSTISPPRCTDISRAAGSANQTVPLGLRYDIQKLFSIACICQVASGGVVWVKKEIV</sequence>